<dbReference type="GO" id="GO:0006167">
    <property type="term" value="P:AMP biosynthetic process"/>
    <property type="evidence" value="ECO:0007669"/>
    <property type="project" value="TreeGrafter"/>
</dbReference>
<name>A0A2N3WM29_9PSEU</name>
<dbReference type="PRINTS" id="PR00502">
    <property type="entry name" value="NUDIXFAMILY"/>
</dbReference>
<dbReference type="GO" id="GO:0006754">
    <property type="term" value="P:ATP biosynthetic process"/>
    <property type="evidence" value="ECO:0007669"/>
    <property type="project" value="TreeGrafter"/>
</dbReference>
<organism evidence="5 6">
    <name type="scientific">Amycolatopsis echigonensis</name>
    <dbReference type="NCBI Taxonomy" id="2576905"/>
    <lineage>
        <taxon>Bacteria</taxon>
        <taxon>Bacillati</taxon>
        <taxon>Actinomycetota</taxon>
        <taxon>Actinomycetes</taxon>
        <taxon>Pseudonocardiales</taxon>
        <taxon>Pseudonocardiaceae</taxon>
        <taxon>Amycolatopsis</taxon>
    </lineage>
</organism>
<dbReference type="GO" id="GO:0004081">
    <property type="term" value="F:bis(5'-nucleosyl)-tetraphosphatase (asymmetrical) activity"/>
    <property type="evidence" value="ECO:0007669"/>
    <property type="project" value="TreeGrafter"/>
</dbReference>
<keyword evidence="2 3" id="KW-0378">Hydrolase</keyword>
<dbReference type="PROSITE" id="PS51462">
    <property type="entry name" value="NUDIX"/>
    <property type="match status" value="1"/>
</dbReference>
<dbReference type="PANTHER" id="PTHR21340:SF7">
    <property type="entry name" value="NUDIX HYDROLASE DOMAIN-CONTAINING PROTEIN"/>
    <property type="match status" value="1"/>
</dbReference>
<proteinExistence type="inferred from homology"/>
<comment type="caution">
    <text evidence="5">The sequence shown here is derived from an EMBL/GenBank/DDBJ whole genome shotgun (WGS) entry which is preliminary data.</text>
</comment>
<evidence type="ECO:0000313" key="6">
    <source>
        <dbReference type="Proteomes" id="UP000233750"/>
    </source>
</evidence>
<dbReference type="InterPro" id="IPR015797">
    <property type="entry name" value="NUDIX_hydrolase-like_dom_sf"/>
</dbReference>
<reference evidence="5 6" key="1">
    <citation type="submission" date="2017-12" db="EMBL/GenBank/DDBJ databases">
        <title>Sequencing the genomes of 1000 Actinobacteria strains.</title>
        <authorList>
            <person name="Klenk H.-P."/>
        </authorList>
    </citation>
    <scope>NUCLEOTIDE SEQUENCE [LARGE SCALE GENOMIC DNA]</scope>
    <source>
        <strain evidence="5 6">DSM 45165</strain>
    </source>
</reference>
<dbReference type="AlphaFoldDB" id="A0A2N3WM29"/>
<dbReference type="Proteomes" id="UP000233750">
    <property type="component" value="Unassembled WGS sequence"/>
</dbReference>
<comment type="similarity">
    <text evidence="1 3">Belongs to the Nudix hydrolase family.</text>
</comment>
<keyword evidence="6" id="KW-1185">Reference proteome</keyword>
<dbReference type="PROSITE" id="PS00893">
    <property type="entry name" value="NUDIX_BOX"/>
    <property type="match status" value="1"/>
</dbReference>
<feature type="domain" description="Nudix hydrolase" evidence="4">
    <location>
        <begin position="34"/>
        <end position="182"/>
    </location>
</feature>
<protein>
    <submittedName>
        <fullName evidence="5">NUDIX family NTP pyrophosphohydrolase</fullName>
    </submittedName>
</protein>
<evidence type="ECO:0000313" key="5">
    <source>
        <dbReference type="EMBL" id="PKV94934.1"/>
    </source>
</evidence>
<dbReference type="InterPro" id="IPR020084">
    <property type="entry name" value="NUDIX_hydrolase_CS"/>
</dbReference>
<evidence type="ECO:0000256" key="2">
    <source>
        <dbReference type="ARBA" id="ARBA00022801"/>
    </source>
</evidence>
<sequence length="186" mass="20529">MRRTRPTRIDTGAETFFAPASGLVSGTGQTGRMVVRRSAGLLLFRRSADRPEVLLAHMGGPFWAKKDEAAWSLPKGELEDGEDPEAAARREFAEELGLPAPDGALRPLGDVRQSGKVVTAWAVEADLDPEAVVPGTFDLEWPPRSGRTQQFPEVDRVAWFDLDTAREKLVKGQRAFLDRFAELDLD</sequence>
<dbReference type="PANTHER" id="PTHR21340">
    <property type="entry name" value="DIADENOSINE 5,5-P1,P4-TETRAPHOSPHATE PYROPHOSPHOHYDROLASE MUTT"/>
    <property type="match status" value="1"/>
</dbReference>
<accession>A0A2N3WM29</accession>
<evidence type="ECO:0000259" key="4">
    <source>
        <dbReference type="PROSITE" id="PS51462"/>
    </source>
</evidence>
<dbReference type="InterPro" id="IPR051325">
    <property type="entry name" value="Nudix_hydrolase_domain"/>
</dbReference>
<dbReference type="InterPro" id="IPR020476">
    <property type="entry name" value="Nudix_hydrolase"/>
</dbReference>
<evidence type="ECO:0000256" key="1">
    <source>
        <dbReference type="ARBA" id="ARBA00005582"/>
    </source>
</evidence>
<evidence type="ECO:0000256" key="3">
    <source>
        <dbReference type="RuleBase" id="RU003476"/>
    </source>
</evidence>
<gene>
    <name evidence="5" type="ORF">ATK30_5826</name>
</gene>
<dbReference type="InterPro" id="IPR000086">
    <property type="entry name" value="NUDIX_hydrolase_dom"/>
</dbReference>
<dbReference type="Pfam" id="PF00293">
    <property type="entry name" value="NUDIX"/>
    <property type="match status" value="1"/>
</dbReference>
<dbReference type="Gene3D" id="3.90.79.10">
    <property type="entry name" value="Nucleoside Triphosphate Pyrophosphohydrolase"/>
    <property type="match status" value="1"/>
</dbReference>
<dbReference type="SUPFAM" id="SSF55811">
    <property type="entry name" value="Nudix"/>
    <property type="match status" value="1"/>
</dbReference>
<dbReference type="CDD" id="cd04662">
    <property type="entry name" value="NUDIX_Hydrolase"/>
    <property type="match status" value="1"/>
</dbReference>
<dbReference type="EMBL" id="PJMY01000003">
    <property type="protein sequence ID" value="PKV94934.1"/>
    <property type="molecule type" value="Genomic_DNA"/>
</dbReference>